<protein>
    <recommendedName>
        <fullName evidence="3">BNR repeat-like domain-containing protein</fullName>
    </recommendedName>
</protein>
<gene>
    <name evidence="1" type="ORF">KE626_31035</name>
</gene>
<organism evidence="1 2">
    <name type="scientific">Chitinophaga hostae</name>
    <dbReference type="NCBI Taxonomy" id="2831022"/>
    <lineage>
        <taxon>Bacteria</taxon>
        <taxon>Pseudomonadati</taxon>
        <taxon>Bacteroidota</taxon>
        <taxon>Chitinophagia</taxon>
        <taxon>Chitinophagales</taxon>
        <taxon>Chitinophagaceae</taxon>
        <taxon>Chitinophaga</taxon>
    </lineage>
</organism>
<dbReference type="Proteomes" id="UP000676386">
    <property type="component" value="Unassembled WGS sequence"/>
</dbReference>
<evidence type="ECO:0008006" key="3">
    <source>
        <dbReference type="Google" id="ProtNLM"/>
    </source>
</evidence>
<reference evidence="1 2" key="1">
    <citation type="submission" date="2021-04" db="EMBL/GenBank/DDBJ databases">
        <title>Chitinophaga sp. nov., isolated from the rhizosphere soil.</title>
        <authorList>
            <person name="He S."/>
        </authorList>
    </citation>
    <scope>NUCLEOTIDE SEQUENCE [LARGE SCALE GENOMIC DNA]</scope>
    <source>
        <strain evidence="1 2">2R12</strain>
    </source>
</reference>
<evidence type="ECO:0000313" key="1">
    <source>
        <dbReference type="EMBL" id="MBS0031808.1"/>
    </source>
</evidence>
<comment type="caution">
    <text evidence="1">The sequence shown here is derived from an EMBL/GenBank/DDBJ whole genome shotgun (WGS) entry which is preliminary data.</text>
</comment>
<evidence type="ECO:0000313" key="2">
    <source>
        <dbReference type="Proteomes" id="UP000676386"/>
    </source>
</evidence>
<keyword evidence="2" id="KW-1185">Reference proteome</keyword>
<dbReference type="PROSITE" id="PS51257">
    <property type="entry name" value="PROKAR_LIPOPROTEIN"/>
    <property type="match status" value="1"/>
</dbReference>
<accession>A0ABS5J9B1</accession>
<dbReference type="RefSeq" id="WP_211976969.1">
    <property type="nucleotide sequence ID" value="NZ_CBFHAM010000012.1"/>
</dbReference>
<dbReference type="EMBL" id="JAGTXB010000025">
    <property type="protein sequence ID" value="MBS0031808.1"/>
    <property type="molecule type" value="Genomic_DNA"/>
</dbReference>
<proteinExistence type="predicted"/>
<sequence>MKISAYFLAAALFIIGCHPHPNIPEAPATAEDTSIITVEKVLAAKPQFPGYEPRYFNIGDTCYMRIVCNTDKLEKIWAVYYDQPHHKWVTLTWTGSGRNNTMILDTVLVVWPYIGVNHMQEDDPAFYMAMSSDSGRTWVAQHIYEGYCHCKRTRTDKGAEASLLVPKDYTYASGIPNIAVILQRRNGFNVHTPTAVSNWDFICPVVRRF</sequence>
<name>A0ABS5J9B1_9BACT</name>